<proteinExistence type="predicted"/>
<dbReference type="AlphaFoldDB" id="A0A0E9V6W4"/>
<dbReference type="EMBL" id="GBXM01035594">
    <property type="protein sequence ID" value="JAH72983.1"/>
    <property type="molecule type" value="Transcribed_RNA"/>
</dbReference>
<name>A0A0E9V6W4_ANGAN</name>
<protein>
    <submittedName>
        <fullName evidence="1">Uncharacterized protein</fullName>
    </submittedName>
</protein>
<reference evidence="1" key="1">
    <citation type="submission" date="2014-11" db="EMBL/GenBank/DDBJ databases">
        <authorList>
            <person name="Amaro Gonzalez C."/>
        </authorList>
    </citation>
    <scope>NUCLEOTIDE SEQUENCE</scope>
</reference>
<sequence>MIACNFIRMKKELVHSFFTSCQLLSCPPPAMSEVHKYC</sequence>
<accession>A0A0E9V6W4</accession>
<reference evidence="1" key="2">
    <citation type="journal article" date="2015" name="Fish Shellfish Immunol.">
        <title>Early steps in the European eel (Anguilla anguilla)-Vibrio vulnificus interaction in the gills: Role of the RtxA13 toxin.</title>
        <authorList>
            <person name="Callol A."/>
            <person name="Pajuelo D."/>
            <person name="Ebbesson L."/>
            <person name="Teles M."/>
            <person name="MacKenzie S."/>
            <person name="Amaro C."/>
        </authorList>
    </citation>
    <scope>NUCLEOTIDE SEQUENCE</scope>
</reference>
<evidence type="ECO:0000313" key="1">
    <source>
        <dbReference type="EMBL" id="JAH72983.1"/>
    </source>
</evidence>
<organism evidence="1">
    <name type="scientific">Anguilla anguilla</name>
    <name type="common">European freshwater eel</name>
    <name type="synonym">Muraena anguilla</name>
    <dbReference type="NCBI Taxonomy" id="7936"/>
    <lineage>
        <taxon>Eukaryota</taxon>
        <taxon>Metazoa</taxon>
        <taxon>Chordata</taxon>
        <taxon>Craniata</taxon>
        <taxon>Vertebrata</taxon>
        <taxon>Euteleostomi</taxon>
        <taxon>Actinopterygii</taxon>
        <taxon>Neopterygii</taxon>
        <taxon>Teleostei</taxon>
        <taxon>Anguilliformes</taxon>
        <taxon>Anguillidae</taxon>
        <taxon>Anguilla</taxon>
    </lineage>
</organism>